<keyword evidence="1" id="KW-0472">Membrane</keyword>
<protein>
    <recommendedName>
        <fullName evidence="4">Transmembrane protein</fullName>
    </recommendedName>
</protein>
<reference evidence="2" key="2">
    <citation type="submission" date="2020-05" db="EMBL/GenBank/DDBJ databases">
        <authorList>
            <person name="Kim H.-S."/>
            <person name="Proctor R.H."/>
            <person name="Brown D.W."/>
        </authorList>
    </citation>
    <scope>NUCLEOTIDE SEQUENCE</scope>
    <source>
        <strain evidence="2">NRRL 20472</strain>
    </source>
</reference>
<name>A0A8H4UAG8_9HYPO</name>
<feature type="transmembrane region" description="Helical" evidence="1">
    <location>
        <begin position="47"/>
        <end position="70"/>
    </location>
</feature>
<accession>A0A8H4UAG8</accession>
<gene>
    <name evidence="2" type="ORF">FSARC_672</name>
</gene>
<feature type="transmembrane region" description="Helical" evidence="1">
    <location>
        <begin position="82"/>
        <end position="105"/>
    </location>
</feature>
<sequence>MEVASRPEKQALVASFERRETADTWETYAKAPPHSLRESSPSWLRRVGVSASLLIIPIAYSALVVIIGCLHRKKQNSFGDTVLEILQVASTLWPILFAAIMGPLLKTLALLAAERGTKLASLEFLLTSQTIATALKNLVTIGGIRKWTIFIVAVWFLSPLGGQAALRSLHLQPNPISIQTPAIYYLGINRSEIRDYYRAGAEVFSGASIEASLISDLRTVVAASFSTPDILVSHANGSSPRFDNATKILGGRWEASRLGHRDLWRNVRIPFLELLSGYDSDKPTSWVSVPSDEVVPYASLIGLPIRGGSFDRAGNSTMTVKFHYHTLSCGNDFNGTSWVYNGSEALYLHNTSSSVLLRYQNINAVSESLGYPNIWLDLVNNSAVIEHLTTDGQVEPQSKLQLVFGGSCSNPSSGKTVEMLRVCDIGLSYVEMEVRCTRTTAVADLVCEANRIRHAPSYPIEGNLTALSAWRMSTGILGELPFTGASQHLSEPSVLEMYLRDPPRTFQRLRTYGGSNFDYRDESGCYSLLPANVIERRLATAINTVTMASYNSSILTGGDGVALENRGLPWQNTTATWTEFEENIYVLNKPWFCITVISTAVLLICAIANAIIRHLIRAPDFMSSVAGLTRDSSFVNVSQDGSGMSGVDRLETLKDVQVRICDVYPGQDVGRIAFTTETGSPRLDRKRRYH</sequence>
<organism evidence="2 3">
    <name type="scientific">Fusarium sarcochroum</name>
    <dbReference type="NCBI Taxonomy" id="1208366"/>
    <lineage>
        <taxon>Eukaryota</taxon>
        <taxon>Fungi</taxon>
        <taxon>Dikarya</taxon>
        <taxon>Ascomycota</taxon>
        <taxon>Pezizomycotina</taxon>
        <taxon>Sordariomycetes</taxon>
        <taxon>Hypocreomycetidae</taxon>
        <taxon>Hypocreales</taxon>
        <taxon>Nectriaceae</taxon>
        <taxon>Fusarium</taxon>
        <taxon>Fusarium lateritium species complex</taxon>
    </lineage>
</organism>
<feature type="transmembrane region" description="Helical" evidence="1">
    <location>
        <begin position="591"/>
        <end position="612"/>
    </location>
</feature>
<evidence type="ECO:0008006" key="4">
    <source>
        <dbReference type="Google" id="ProtNLM"/>
    </source>
</evidence>
<evidence type="ECO:0000256" key="1">
    <source>
        <dbReference type="SAM" id="Phobius"/>
    </source>
</evidence>
<proteinExistence type="predicted"/>
<comment type="caution">
    <text evidence="2">The sequence shown here is derived from an EMBL/GenBank/DDBJ whole genome shotgun (WGS) entry which is preliminary data.</text>
</comment>
<evidence type="ECO:0000313" key="3">
    <source>
        <dbReference type="Proteomes" id="UP000622797"/>
    </source>
</evidence>
<reference evidence="2" key="1">
    <citation type="journal article" date="2020" name="BMC Genomics">
        <title>Correction to: Identification and distribution of gene clusters required for synthesis of sphingolipid metabolism inhibitors in diverse species of the filamentous fungus Fusarium.</title>
        <authorList>
            <person name="Kim H.S."/>
            <person name="Lohmar J.M."/>
            <person name="Busman M."/>
            <person name="Brown D.W."/>
            <person name="Naumann T.A."/>
            <person name="Divon H.H."/>
            <person name="Lysoe E."/>
            <person name="Uhlig S."/>
            <person name="Proctor R.H."/>
        </authorList>
    </citation>
    <scope>NUCLEOTIDE SEQUENCE</scope>
    <source>
        <strain evidence="2">NRRL 20472</strain>
    </source>
</reference>
<keyword evidence="1" id="KW-1133">Transmembrane helix</keyword>
<feature type="transmembrane region" description="Helical" evidence="1">
    <location>
        <begin position="147"/>
        <end position="166"/>
    </location>
</feature>
<dbReference type="AlphaFoldDB" id="A0A8H4UAG8"/>
<keyword evidence="3" id="KW-1185">Reference proteome</keyword>
<dbReference type="EMBL" id="JABEXW010000044">
    <property type="protein sequence ID" value="KAF4972846.1"/>
    <property type="molecule type" value="Genomic_DNA"/>
</dbReference>
<dbReference type="Proteomes" id="UP000622797">
    <property type="component" value="Unassembled WGS sequence"/>
</dbReference>
<evidence type="ECO:0000313" key="2">
    <source>
        <dbReference type="EMBL" id="KAF4972846.1"/>
    </source>
</evidence>
<keyword evidence="1" id="KW-0812">Transmembrane</keyword>
<dbReference type="OrthoDB" id="3692311at2759"/>